<dbReference type="AlphaFoldDB" id="A0A8J8G8T4"/>
<comment type="caution">
    <text evidence="1">The sequence shown here is derived from an EMBL/GenBank/DDBJ whole genome shotgun (WGS) entry which is preliminary data.</text>
</comment>
<evidence type="ECO:0000313" key="2">
    <source>
        <dbReference type="Proteomes" id="UP000610746"/>
    </source>
</evidence>
<proteinExistence type="predicted"/>
<dbReference type="Proteomes" id="UP000610746">
    <property type="component" value="Unassembled WGS sequence"/>
</dbReference>
<evidence type="ECO:0000313" key="1">
    <source>
        <dbReference type="EMBL" id="NRS91589.1"/>
    </source>
</evidence>
<protein>
    <submittedName>
        <fullName evidence="1">Uncharacterized protein</fullName>
    </submittedName>
</protein>
<reference evidence="1" key="1">
    <citation type="submission" date="2020-05" db="EMBL/GenBank/DDBJ databases">
        <title>Genomic Encyclopedia of Type Strains, Phase IV (KMG-V): Genome sequencing to study the core and pangenomes of soil and plant-associated prokaryotes.</title>
        <authorList>
            <person name="Whitman W."/>
        </authorList>
    </citation>
    <scope>NUCLEOTIDE SEQUENCE</scope>
    <source>
        <strain evidence="1">16F</strain>
    </source>
</reference>
<gene>
    <name evidence="1" type="ORF">HNQ03_000656</name>
</gene>
<sequence length="330" mass="38987">MLNDKTFISKPRKKVLFSNDFREVLITQDTSIIEQRIITIILTSIKDAQSLLIPIKVQFDNSTIKQLSFDDCYDGWANQGVCEFLISLNQLNPERKMRNSAIQTALVNMSNINWFRLRDETINGYKAVPFIIEPRWNTQNIYFKMDKAVMKHLLNMSQFFPLRNDLTFKASTPNTLKFLLWLLKYQKFGGVEKEYFQLLKELAIHINKYDSKYRFERDFLKSVKADLDSDNDISFNYSFSNNKYRFVIYNTKISVGKSEVFVSINDLQISRSLKYLKKRRLLKEKDLRVLKQLYDVHGYSALATQIKRKIKPDIFGDEFIKAIFKHLENV</sequence>
<dbReference type="EMBL" id="JABSNO010000003">
    <property type="protein sequence ID" value="NRS91589.1"/>
    <property type="molecule type" value="Genomic_DNA"/>
</dbReference>
<keyword evidence="2" id="KW-1185">Reference proteome</keyword>
<name>A0A8J8G8T4_9FLAO</name>
<dbReference type="RefSeq" id="WP_173778211.1">
    <property type="nucleotide sequence ID" value="NZ_JABSNO010000003.1"/>
</dbReference>
<organism evidence="1 2">
    <name type="scientific">Frigoriflavimonas asaccharolytica</name>
    <dbReference type="NCBI Taxonomy" id="2735899"/>
    <lineage>
        <taxon>Bacteria</taxon>
        <taxon>Pseudomonadati</taxon>
        <taxon>Bacteroidota</taxon>
        <taxon>Flavobacteriia</taxon>
        <taxon>Flavobacteriales</taxon>
        <taxon>Weeksellaceae</taxon>
        <taxon>Frigoriflavimonas</taxon>
    </lineage>
</organism>
<accession>A0A8J8G8T4</accession>